<reference evidence="1" key="1">
    <citation type="submission" date="2024-05" db="EMBL/GenBank/DDBJ databases">
        <title>The Natural Products Discovery Center: Release of the First 8490 Sequenced Strains for Exploring Actinobacteria Biosynthetic Diversity.</title>
        <authorList>
            <person name="Kalkreuter E."/>
            <person name="Kautsar S.A."/>
            <person name="Yang D."/>
            <person name="Bader C.D."/>
            <person name="Teijaro C.N."/>
            <person name="Fluegel L."/>
            <person name="Davis C.M."/>
            <person name="Simpson J.R."/>
            <person name="Lauterbach L."/>
            <person name="Steele A.D."/>
            <person name="Gui C."/>
            <person name="Meng S."/>
            <person name="Li G."/>
            <person name="Viehrig K."/>
            <person name="Ye F."/>
            <person name="Su P."/>
            <person name="Kiefer A.F."/>
            <person name="Nichols A."/>
            <person name="Cepeda A.J."/>
            <person name="Yan W."/>
            <person name="Fan B."/>
            <person name="Jiang Y."/>
            <person name="Adhikari A."/>
            <person name="Zheng C.-J."/>
            <person name="Schuster L."/>
            <person name="Cowan T.M."/>
            <person name="Smanski M.J."/>
            <person name="Chevrette M.G."/>
            <person name="de Carvalho L.P.S."/>
            <person name="Shen B."/>
        </authorList>
    </citation>
    <scope>NUCLEOTIDE SEQUENCE</scope>
    <source>
        <strain evidence="1">NPDC080035</strain>
    </source>
</reference>
<dbReference type="AlphaFoldDB" id="A0AAU7G9Q5"/>
<name>A0AAU7G9Q5_9MICO</name>
<evidence type="ECO:0000313" key="1">
    <source>
        <dbReference type="EMBL" id="XBM46888.1"/>
    </source>
</evidence>
<accession>A0AAU7G9Q5</accession>
<gene>
    <name evidence="1" type="ORF">AAME72_12425</name>
</gene>
<dbReference type="Pfam" id="PF20060">
    <property type="entry name" value="DUF6459"/>
    <property type="match status" value="1"/>
</dbReference>
<proteinExistence type="predicted"/>
<dbReference type="RefSeq" id="WP_348786867.1">
    <property type="nucleotide sequence ID" value="NZ_CP157390.1"/>
</dbReference>
<organism evidence="1">
    <name type="scientific">Leifsonia sp. NPDC080035</name>
    <dbReference type="NCBI Taxonomy" id="3143936"/>
    <lineage>
        <taxon>Bacteria</taxon>
        <taxon>Bacillati</taxon>
        <taxon>Actinomycetota</taxon>
        <taxon>Actinomycetes</taxon>
        <taxon>Micrococcales</taxon>
        <taxon>Microbacteriaceae</taxon>
        <taxon>Leifsonia</taxon>
    </lineage>
</organism>
<dbReference type="InterPro" id="IPR045596">
    <property type="entry name" value="DUF6459"/>
</dbReference>
<dbReference type="EMBL" id="CP157390">
    <property type="protein sequence ID" value="XBM46888.1"/>
    <property type="molecule type" value="Genomic_DNA"/>
</dbReference>
<sequence length="155" mass="16821">MQSSIGIERDADVGVAEPADGADDADQVTTPALSLVPTTEAVLDRDPGLLCANLALCVVEIIAGARSLDHIARWISDAVFVQLMRRTVIAGRARRATGARAMRPRVRIGVPHLCTLDEATVEAVVVVHERARSRAIAMRLERHRSRWRATAITVL</sequence>
<protein>
    <submittedName>
        <fullName evidence="1">Rv3235 family protein</fullName>
    </submittedName>
</protein>